<evidence type="ECO:0000313" key="1">
    <source>
        <dbReference type="Proteomes" id="UP000095287"/>
    </source>
</evidence>
<sequence>MSGTVTRLIVTAGSRDQWDTYKKVLSGAFYKKASEIYAKAAPPVYIPFITGSYRWPAVTISLVTVPLIMASSHLRRISVVSEAYTPP</sequence>
<evidence type="ECO:0000313" key="2">
    <source>
        <dbReference type="WBParaSite" id="L893_g18041.t1"/>
    </source>
</evidence>
<accession>A0A1I7YP26</accession>
<dbReference type="WBParaSite" id="L893_g18041.t1">
    <property type="protein sequence ID" value="L893_g18041.t1"/>
    <property type="gene ID" value="L893_g18041"/>
</dbReference>
<dbReference type="Proteomes" id="UP000095287">
    <property type="component" value="Unplaced"/>
</dbReference>
<proteinExistence type="predicted"/>
<protein>
    <submittedName>
        <fullName evidence="2">Mitochondrial fission process protein 1</fullName>
    </submittedName>
</protein>
<keyword evidence="1" id="KW-1185">Reference proteome</keyword>
<reference evidence="2" key="1">
    <citation type="submission" date="2016-11" db="UniProtKB">
        <authorList>
            <consortium name="WormBaseParasite"/>
        </authorList>
    </citation>
    <scope>IDENTIFICATION</scope>
</reference>
<dbReference type="AlphaFoldDB" id="A0A1I7YP26"/>
<name>A0A1I7YP26_9BILA</name>
<organism evidence="1 2">
    <name type="scientific">Steinernema glaseri</name>
    <dbReference type="NCBI Taxonomy" id="37863"/>
    <lineage>
        <taxon>Eukaryota</taxon>
        <taxon>Metazoa</taxon>
        <taxon>Ecdysozoa</taxon>
        <taxon>Nematoda</taxon>
        <taxon>Chromadorea</taxon>
        <taxon>Rhabditida</taxon>
        <taxon>Tylenchina</taxon>
        <taxon>Panagrolaimomorpha</taxon>
        <taxon>Strongyloidoidea</taxon>
        <taxon>Steinernematidae</taxon>
        <taxon>Steinernema</taxon>
    </lineage>
</organism>